<organism evidence="2 3">
    <name type="scientific">Symbiodinium microadriaticum</name>
    <name type="common">Dinoflagellate</name>
    <name type="synonym">Zooxanthella microadriatica</name>
    <dbReference type="NCBI Taxonomy" id="2951"/>
    <lineage>
        <taxon>Eukaryota</taxon>
        <taxon>Sar</taxon>
        <taxon>Alveolata</taxon>
        <taxon>Dinophyceae</taxon>
        <taxon>Suessiales</taxon>
        <taxon>Symbiodiniaceae</taxon>
        <taxon>Symbiodinium</taxon>
    </lineage>
</organism>
<feature type="region of interest" description="Disordered" evidence="1">
    <location>
        <begin position="200"/>
        <end position="242"/>
    </location>
</feature>
<proteinExistence type="predicted"/>
<keyword evidence="3" id="KW-1185">Reference proteome</keyword>
<dbReference type="AlphaFoldDB" id="A0A1Q9F6X4"/>
<feature type="compositionally biased region" description="Basic and acidic residues" evidence="1">
    <location>
        <begin position="220"/>
        <end position="232"/>
    </location>
</feature>
<evidence type="ECO:0000313" key="3">
    <source>
        <dbReference type="Proteomes" id="UP000186817"/>
    </source>
</evidence>
<protein>
    <submittedName>
        <fullName evidence="2">Uncharacterized protein</fullName>
    </submittedName>
</protein>
<gene>
    <name evidence="2" type="ORF">AK812_SmicGene285</name>
</gene>
<evidence type="ECO:0000256" key="1">
    <source>
        <dbReference type="SAM" id="MobiDB-lite"/>
    </source>
</evidence>
<feature type="region of interest" description="Disordered" evidence="1">
    <location>
        <begin position="118"/>
        <end position="145"/>
    </location>
</feature>
<reference evidence="2 3" key="1">
    <citation type="submission" date="2016-02" db="EMBL/GenBank/DDBJ databases">
        <title>Genome analysis of coral dinoflagellate symbionts highlights evolutionary adaptations to a symbiotic lifestyle.</title>
        <authorList>
            <person name="Aranda M."/>
            <person name="Li Y."/>
            <person name="Liew Y.J."/>
            <person name="Baumgarten S."/>
            <person name="Simakov O."/>
            <person name="Wilson M."/>
            <person name="Piel J."/>
            <person name="Ashoor H."/>
            <person name="Bougouffa S."/>
            <person name="Bajic V.B."/>
            <person name="Ryu T."/>
            <person name="Ravasi T."/>
            <person name="Bayer T."/>
            <person name="Micklem G."/>
            <person name="Kim H."/>
            <person name="Bhak J."/>
            <person name="Lajeunesse T.C."/>
            <person name="Voolstra C.R."/>
        </authorList>
    </citation>
    <scope>NUCLEOTIDE SEQUENCE [LARGE SCALE GENOMIC DNA]</scope>
    <source>
        <strain evidence="2 3">CCMP2467</strain>
    </source>
</reference>
<accession>A0A1Q9F6X4</accession>
<evidence type="ECO:0000313" key="2">
    <source>
        <dbReference type="EMBL" id="OLQ15434.1"/>
    </source>
</evidence>
<sequence length="242" mass="26375">MTRKQKEGLRAQYWLHLPDCWDDGGQQLSRRYRSIVEKAINDRTAQLEKEGYRLSGHKVNKWSKLTDALHAAILKSVCDRLQEDVTTELLPVEKAALTALAQVCTLTSLKILRSKSASQKQPTLKPARGAWHGGGYGGQNAESSDSRAVCTLNANTVSDRLKELAMMLVMSIILIRGEYGPHGEDGTSITMIALKTTEYEDGESKEELGIAADDGGAQGKQDEETAQEKDGAGADEEAAVLS</sequence>
<dbReference type="EMBL" id="LSRX01000003">
    <property type="protein sequence ID" value="OLQ15434.1"/>
    <property type="molecule type" value="Genomic_DNA"/>
</dbReference>
<dbReference type="OrthoDB" id="10459475at2759"/>
<name>A0A1Q9F6X4_SYMMI</name>
<feature type="compositionally biased region" description="Acidic residues" evidence="1">
    <location>
        <begin position="233"/>
        <end position="242"/>
    </location>
</feature>
<comment type="caution">
    <text evidence="2">The sequence shown here is derived from an EMBL/GenBank/DDBJ whole genome shotgun (WGS) entry which is preliminary data.</text>
</comment>
<dbReference type="Proteomes" id="UP000186817">
    <property type="component" value="Unassembled WGS sequence"/>
</dbReference>